<protein>
    <submittedName>
        <fullName evidence="1">Uncharacterized protein</fullName>
    </submittedName>
</protein>
<proteinExistence type="predicted"/>
<dbReference type="EMBL" id="BLAL01000086">
    <property type="protein sequence ID" value="GES84757.1"/>
    <property type="molecule type" value="Genomic_DNA"/>
</dbReference>
<dbReference type="AlphaFoldDB" id="A0A2Z6Q2X8"/>
<reference evidence="2" key="2">
    <citation type="submission" date="2019-10" db="EMBL/GenBank/DDBJ databases">
        <title>Conservation and host-specific expression of non-tandemly repeated heterogenous ribosome RNA gene in arbuscular mycorrhizal fungi.</title>
        <authorList>
            <person name="Maeda T."/>
            <person name="Kobayashi Y."/>
            <person name="Nakagawa T."/>
            <person name="Ezawa T."/>
            <person name="Yamaguchi K."/>
            <person name="Bino T."/>
            <person name="Nishimoto Y."/>
            <person name="Shigenobu S."/>
            <person name="Kawaguchi M."/>
        </authorList>
    </citation>
    <scope>NUCLEOTIDE SEQUENCE</scope>
    <source>
        <strain evidence="2">HR1</strain>
    </source>
</reference>
<reference evidence="1 3" key="1">
    <citation type="submission" date="2017-11" db="EMBL/GenBank/DDBJ databases">
        <title>The genome of Rhizophagus clarus HR1 reveals common genetic basis of auxotrophy among arbuscular mycorrhizal fungi.</title>
        <authorList>
            <person name="Kobayashi Y."/>
        </authorList>
    </citation>
    <scope>NUCLEOTIDE SEQUENCE [LARGE SCALE GENOMIC DNA]</scope>
    <source>
        <strain evidence="1 3">HR1</strain>
    </source>
</reference>
<dbReference type="EMBL" id="BEXD01000110">
    <property type="protein sequence ID" value="GBB84343.1"/>
    <property type="molecule type" value="Genomic_DNA"/>
</dbReference>
<name>A0A2Z6Q2X8_9GLOM</name>
<dbReference type="Proteomes" id="UP000615446">
    <property type="component" value="Unassembled WGS sequence"/>
</dbReference>
<keyword evidence="3" id="KW-1185">Reference proteome</keyword>
<comment type="caution">
    <text evidence="1">The sequence shown here is derived from an EMBL/GenBank/DDBJ whole genome shotgun (WGS) entry which is preliminary data.</text>
</comment>
<gene>
    <name evidence="2" type="ORF">RCL2_001185200</name>
    <name evidence="1" type="ORF">RclHR1_10970004</name>
</gene>
<organism evidence="1 3">
    <name type="scientific">Rhizophagus clarus</name>
    <dbReference type="NCBI Taxonomy" id="94130"/>
    <lineage>
        <taxon>Eukaryota</taxon>
        <taxon>Fungi</taxon>
        <taxon>Fungi incertae sedis</taxon>
        <taxon>Mucoromycota</taxon>
        <taxon>Glomeromycotina</taxon>
        <taxon>Glomeromycetes</taxon>
        <taxon>Glomerales</taxon>
        <taxon>Glomeraceae</taxon>
        <taxon>Rhizophagus</taxon>
    </lineage>
</organism>
<evidence type="ECO:0000313" key="3">
    <source>
        <dbReference type="Proteomes" id="UP000247702"/>
    </source>
</evidence>
<sequence length="77" mass="8797">MDILVSFGRKILCILSDLFLESWGRFFLWLFGRDILTVGSSMASSLCRISIVDTHVEFDNNETVLTTQLLTANFQHL</sequence>
<dbReference type="Proteomes" id="UP000247702">
    <property type="component" value="Unassembled WGS sequence"/>
</dbReference>
<evidence type="ECO:0000313" key="2">
    <source>
        <dbReference type="EMBL" id="GES84757.1"/>
    </source>
</evidence>
<accession>A0A2Z6Q2X8</accession>
<evidence type="ECO:0000313" key="1">
    <source>
        <dbReference type="EMBL" id="GBB84343.1"/>
    </source>
</evidence>